<dbReference type="GO" id="GO:0016491">
    <property type="term" value="F:oxidoreductase activity"/>
    <property type="evidence" value="ECO:0007669"/>
    <property type="project" value="UniProtKB-KW"/>
</dbReference>
<dbReference type="FunFam" id="3.40.50.720:FF:000594">
    <property type="entry name" value="Short-chain oxidoreductase"/>
    <property type="match status" value="1"/>
</dbReference>
<gene>
    <name evidence="5" type="ORF">CMC5_072960</name>
</gene>
<reference evidence="5 6" key="1">
    <citation type="submission" date="2015-07" db="EMBL/GenBank/DDBJ databases">
        <title>Genome analysis of myxobacterium Chondromyces crocatus Cm c5 reveals a high potential for natural compound synthesis and the genetic basis for the loss of fruiting body formation.</title>
        <authorList>
            <person name="Zaburannyi N."/>
            <person name="Bunk B."/>
            <person name="Maier J."/>
            <person name="Overmann J."/>
            <person name="Mueller R."/>
        </authorList>
    </citation>
    <scope>NUCLEOTIDE SEQUENCE [LARGE SCALE GENOMIC DNA]</scope>
    <source>
        <strain evidence="5 6">Cm c5</strain>
    </source>
</reference>
<evidence type="ECO:0000256" key="3">
    <source>
        <dbReference type="ARBA" id="ARBA00071493"/>
    </source>
</evidence>
<dbReference type="PANTHER" id="PTHR24320:SF148">
    <property type="entry name" value="NAD(P)-BINDING ROSSMANN-FOLD SUPERFAMILY PROTEIN"/>
    <property type="match status" value="1"/>
</dbReference>
<dbReference type="PANTHER" id="PTHR24320">
    <property type="entry name" value="RETINOL DEHYDROGENASE"/>
    <property type="match status" value="1"/>
</dbReference>
<dbReference type="STRING" id="52.CMC5_072960"/>
<dbReference type="PATRIC" id="fig|52.7.peg.8016"/>
<evidence type="ECO:0000256" key="4">
    <source>
        <dbReference type="SAM" id="MobiDB-lite"/>
    </source>
</evidence>
<accession>A0A0K1ER42</accession>
<organism evidence="5 6">
    <name type="scientific">Chondromyces crocatus</name>
    <dbReference type="NCBI Taxonomy" id="52"/>
    <lineage>
        <taxon>Bacteria</taxon>
        <taxon>Pseudomonadati</taxon>
        <taxon>Myxococcota</taxon>
        <taxon>Polyangia</taxon>
        <taxon>Polyangiales</taxon>
        <taxon>Polyangiaceae</taxon>
        <taxon>Chondromyces</taxon>
    </lineage>
</organism>
<evidence type="ECO:0000256" key="1">
    <source>
        <dbReference type="ARBA" id="ARBA00006484"/>
    </source>
</evidence>
<dbReference type="PRINTS" id="PR00081">
    <property type="entry name" value="GDHRDH"/>
</dbReference>
<comment type="similarity">
    <text evidence="1">Belongs to the short-chain dehydrogenases/reductases (SDR) family.</text>
</comment>
<dbReference type="Pfam" id="PF00106">
    <property type="entry name" value="adh_short"/>
    <property type="match status" value="1"/>
</dbReference>
<keyword evidence="2 5" id="KW-0560">Oxidoreductase</keyword>
<name>A0A0K1ER42_CHOCO</name>
<feature type="region of interest" description="Disordered" evidence="4">
    <location>
        <begin position="1"/>
        <end position="20"/>
    </location>
</feature>
<dbReference type="AlphaFoldDB" id="A0A0K1ER42"/>
<dbReference type="InterPro" id="IPR002347">
    <property type="entry name" value="SDR_fam"/>
</dbReference>
<dbReference type="SUPFAM" id="SSF51735">
    <property type="entry name" value="NAD(P)-binding Rossmann-fold domains"/>
    <property type="match status" value="1"/>
</dbReference>
<proteinExistence type="inferred from homology"/>
<sequence length="324" mass="34527">MSSRQAPIGSGLGPKSTAEEALGGRDLSGVEIIVTGGYAGLGLETARVLGNAGANVVVPARDEVKARKAVEGLKGITLASLDLTVPASIDAFADSHLATGRPLHILINNAGVMASPLLRDGRGHEGQFSTNHLGHFQLTARLWPALRRAGSARVVNVSSRGHRLAPVDFEDPDFLRRPYDKWVAYGQSKTANILFALGLDRRAEALGIRAFSLHPGGILTDLARHLDAADLRRVGATDEAGNFLPPEKNGFKTVEQGAATQVWCATSPQLDGMGGVYCEDCEVAEVGSDGDDRHGVRPWAVDPEAADRLWRLSEQMVGREFQVT</sequence>
<dbReference type="InterPro" id="IPR036291">
    <property type="entry name" value="NAD(P)-bd_dom_sf"/>
</dbReference>
<dbReference type="EMBL" id="CP012159">
    <property type="protein sequence ID" value="AKT43068.1"/>
    <property type="molecule type" value="Genomic_DNA"/>
</dbReference>
<evidence type="ECO:0000256" key="2">
    <source>
        <dbReference type="ARBA" id="ARBA00023002"/>
    </source>
</evidence>
<dbReference type="OrthoDB" id="109589at2"/>
<keyword evidence="6" id="KW-1185">Reference proteome</keyword>
<dbReference type="Proteomes" id="UP000067626">
    <property type="component" value="Chromosome"/>
</dbReference>
<dbReference type="RefSeq" id="WP_050434596.1">
    <property type="nucleotide sequence ID" value="NZ_CP012159.1"/>
</dbReference>
<dbReference type="Gene3D" id="3.40.50.720">
    <property type="entry name" value="NAD(P)-binding Rossmann-like Domain"/>
    <property type="match status" value="1"/>
</dbReference>
<protein>
    <recommendedName>
        <fullName evidence="3">Probable oxidoreductase</fullName>
    </recommendedName>
</protein>
<dbReference type="KEGG" id="ccro:CMC5_072960"/>
<evidence type="ECO:0000313" key="5">
    <source>
        <dbReference type="EMBL" id="AKT43068.1"/>
    </source>
</evidence>
<evidence type="ECO:0000313" key="6">
    <source>
        <dbReference type="Proteomes" id="UP000067626"/>
    </source>
</evidence>
<dbReference type="NCBIfam" id="NF004845">
    <property type="entry name" value="PRK06196.1"/>
    <property type="match status" value="1"/>
</dbReference>